<dbReference type="PANTHER" id="PTHR37610:SF40">
    <property type="entry name" value="OS01G0909600 PROTEIN"/>
    <property type="match status" value="1"/>
</dbReference>
<dbReference type="PANTHER" id="PTHR37610">
    <property type="entry name" value="CCHC-TYPE DOMAIN-CONTAINING PROTEIN"/>
    <property type="match status" value="1"/>
</dbReference>
<comment type="caution">
    <text evidence="2">The sequence shown here is derived from an EMBL/GenBank/DDBJ whole genome shotgun (WGS) entry which is preliminary data.</text>
</comment>
<name>A0AAW2WQ48_9LAMI</name>
<dbReference type="InterPro" id="IPR029472">
    <property type="entry name" value="Copia-like_N"/>
</dbReference>
<feature type="domain" description="Retrotransposon Copia-like N-terminal" evidence="1">
    <location>
        <begin position="31"/>
        <end position="74"/>
    </location>
</feature>
<dbReference type="AlphaFoldDB" id="A0AAW2WQ48"/>
<dbReference type="Pfam" id="PF14244">
    <property type="entry name" value="Retrotran_gag_3"/>
    <property type="match status" value="1"/>
</dbReference>
<evidence type="ECO:0000313" key="2">
    <source>
        <dbReference type="EMBL" id="KAL0443952.1"/>
    </source>
</evidence>
<evidence type="ECO:0000259" key="1">
    <source>
        <dbReference type="Pfam" id="PF14244"/>
    </source>
</evidence>
<protein>
    <recommendedName>
        <fullName evidence="1">Retrotransposon Copia-like N-terminal domain-containing protein</fullName>
    </recommendedName>
</protein>
<gene>
    <name evidence="2" type="ORF">Slati_2117900</name>
</gene>
<organism evidence="2">
    <name type="scientific">Sesamum latifolium</name>
    <dbReference type="NCBI Taxonomy" id="2727402"/>
    <lineage>
        <taxon>Eukaryota</taxon>
        <taxon>Viridiplantae</taxon>
        <taxon>Streptophyta</taxon>
        <taxon>Embryophyta</taxon>
        <taxon>Tracheophyta</taxon>
        <taxon>Spermatophyta</taxon>
        <taxon>Magnoliopsida</taxon>
        <taxon>eudicotyledons</taxon>
        <taxon>Gunneridae</taxon>
        <taxon>Pentapetalae</taxon>
        <taxon>asterids</taxon>
        <taxon>lamiids</taxon>
        <taxon>Lamiales</taxon>
        <taxon>Pedaliaceae</taxon>
        <taxon>Sesamum</taxon>
    </lineage>
</organism>
<reference evidence="2" key="1">
    <citation type="submission" date="2020-06" db="EMBL/GenBank/DDBJ databases">
        <authorList>
            <person name="Li T."/>
            <person name="Hu X."/>
            <person name="Zhang T."/>
            <person name="Song X."/>
            <person name="Zhang H."/>
            <person name="Dai N."/>
            <person name="Sheng W."/>
            <person name="Hou X."/>
            <person name="Wei L."/>
        </authorList>
    </citation>
    <scope>NUCLEOTIDE SEQUENCE</scope>
    <source>
        <strain evidence="2">KEN1</strain>
        <tissue evidence="2">Leaf</tissue>
    </source>
</reference>
<accession>A0AAW2WQ48</accession>
<dbReference type="EMBL" id="JACGWN010000007">
    <property type="protein sequence ID" value="KAL0443952.1"/>
    <property type="molecule type" value="Genomic_DNA"/>
</dbReference>
<reference evidence="2" key="2">
    <citation type="journal article" date="2024" name="Plant">
        <title>Genomic evolution and insights into agronomic trait innovations of Sesamum species.</title>
        <authorList>
            <person name="Miao H."/>
            <person name="Wang L."/>
            <person name="Qu L."/>
            <person name="Liu H."/>
            <person name="Sun Y."/>
            <person name="Le M."/>
            <person name="Wang Q."/>
            <person name="Wei S."/>
            <person name="Zheng Y."/>
            <person name="Lin W."/>
            <person name="Duan Y."/>
            <person name="Cao H."/>
            <person name="Xiong S."/>
            <person name="Wang X."/>
            <person name="Wei L."/>
            <person name="Li C."/>
            <person name="Ma Q."/>
            <person name="Ju M."/>
            <person name="Zhao R."/>
            <person name="Li G."/>
            <person name="Mu C."/>
            <person name="Tian Q."/>
            <person name="Mei H."/>
            <person name="Zhang T."/>
            <person name="Gao T."/>
            <person name="Zhang H."/>
        </authorList>
    </citation>
    <scope>NUCLEOTIDE SEQUENCE</scope>
    <source>
        <strain evidence="2">KEN1</strain>
    </source>
</reference>
<sequence length="173" mass="19631">MAGKYNEGSGTSTEEQKSSKWSENLRLYGGDNPGATLVYILLDGSNFLSWSRSVRLALGAKWKLGFIDGTCTKPVGNSDEIEQWECVDCMVVSWLLNSIQKDIAEAFIYTTSARNLWEELETRFGESTDVSDLIRLEIRRALQEQNHVEDYDTNLVDFEDYAEISDTEDYGSR</sequence>
<proteinExistence type="predicted"/>